<dbReference type="InterPro" id="IPR000152">
    <property type="entry name" value="EGF-type_Asp/Asn_hydroxyl_site"/>
</dbReference>
<dbReference type="Pfam" id="PF07645">
    <property type="entry name" value="EGF_CA"/>
    <property type="match status" value="2"/>
</dbReference>
<dbReference type="GO" id="GO:0005509">
    <property type="term" value="F:calcium ion binding"/>
    <property type="evidence" value="ECO:0007669"/>
    <property type="project" value="InterPro"/>
</dbReference>
<keyword evidence="7 16" id="KW-1133">Transmembrane helix</keyword>
<dbReference type="GO" id="GO:0006897">
    <property type="term" value="P:endocytosis"/>
    <property type="evidence" value="ECO:0007669"/>
    <property type="project" value="UniProtKB-KW"/>
</dbReference>
<dbReference type="InterPro" id="IPR049883">
    <property type="entry name" value="NOTCH1_EGF-like"/>
</dbReference>
<feature type="domain" description="EGF-like" evidence="18">
    <location>
        <begin position="1500"/>
        <end position="1535"/>
    </location>
</feature>
<dbReference type="SUPFAM" id="SSF63825">
    <property type="entry name" value="YWTD domain"/>
    <property type="match status" value="2"/>
</dbReference>
<keyword evidence="3" id="KW-0254">Endocytosis</keyword>
<keyword evidence="9 12" id="KW-1015">Disulfide bond</keyword>
<feature type="disulfide bond" evidence="13">
    <location>
        <begin position="905"/>
        <end position="920"/>
    </location>
</feature>
<feature type="disulfide bond" evidence="13">
    <location>
        <begin position="745"/>
        <end position="760"/>
    </location>
</feature>
<dbReference type="InterPro" id="IPR011042">
    <property type="entry name" value="6-blade_b-propeller_TolB-like"/>
</dbReference>
<feature type="disulfide bond" evidence="12">
    <location>
        <begin position="1667"/>
        <end position="1676"/>
    </location>
</feature>
<dbReference type="InterPro" id="IPR036055">
    <property type="entry name" value="LDL_receptor-like_sf"/>
</dbReference>
<dbReference type="GO" id="GO:0043235">
    <property type="term" value="C:receptor complex"/>
    <property type="evidence" value="ECO:0007669"/>
    <property type="project" value="TreeGrafter"/>
</dbReference>
<keyword evidence="8 16" id="KW-0472">Membrane</keyword>
<dbReference type="GO" id="GO:0005886">
    <property type="term" value="C:plasma membrane"/>
    <property type="evidence" value="ECO:0007669"/>
    <property type="project" value="TreeGrafter"/>
</dbReference>
<dbReference type="PROSITE" id="PS50026">
    <property type="entry name" value="EGF_3"/>
    <property type="match status" value="8"/>
</dbReference>
<feature type="disulfide bond" evidence="13">
    <location>
        <begin position="651"/>
        <end position="669"/>
    </location>
</feature>
<feature type="disulfide bond" evidence="12">
    <location>
        <begin position="1364"/>
        <end position="1373"/>
    </location>
</feature>
<feature type="chain" id="PRO_5041732810" description="EGF-like domain-containing protein" evidence="17">
    <location>
        <begin position="20"/>
        <end position="2378"/>
    </location>
</feature>
<dbReference type="SMART" id="SM00181">
    <property type="entry name" value="EGF"/>
    <property type="match status" value="15"/>
</dbReference>
<dbReference type="FunFam" id="2.10.25.10:FF:000699">
    <property type="entry name" value="Uncharacterized protein, isoform C"/>
    <property type="match status" value="1"/>
</dbReference>
<evidence type="ECO:0000256" key="11">
    <source>
        <dbReference type="ARBA" id="ARBA00023180"/>
    </source>
</evidence>
<evidence type="ECO:0000256" key="7">
    <source>
        <dbReference type="ARBA" id="ARBA00022989"/>
    </source>
</evidence>
<evidence type="ECO:0000256" key="13">
    <source>
        <dbReference type="PROSITE-ProRule" id="PRU00124"/>
    </source>
</evidence>
<evidence type="ECO:0000256" key="3">
    <source>
        <dbReference type="ARBA" id="ARBA00022583"/>
    </source>
</evidence>
<feature type="disulfide bond" evidence="13">
    <location>
        <begin position="59"/>
        <end position="74"/>
    </location>
</feature>
<protein>
    <recommendedName>
        <fullName evidence="18">EGF-like domain-containing protein</fullName>
    </recommendedName>
</protein>
<evidence type="ECO:0000256" key="6">
    <source>
        <dbReference type="ARBA" id="ARBA00022737"/>
    </source>
</evidence>
<dbReference type="PROSITE" id="PS50068">
    <property type="entry name" value="LDLRA_2"/>
    <property type="match status" value="12"/>
</dbReference>
<dbReference type="InterPro" id="IPR051221">
    <property type="entry name" value="LDLR-related"/>
</dbReference>
<dbReference type="FunFam" id="4.10.400.10:FF:000034">
    <property type="entry name" value="Low-density lipoprotein receptor-related protein 2"/>
    <property type="match status" value="1"/>
</dbReference>
<feature type="disulfide bond" evidence="12">
    <location>
        <begin position="79"/>
        <end position="89"/>
    </location>
</feature>
<evidence type="ECO:0000256" key="5">
    <source>
        <dbReference type="ARBA" id="ARBA00022729"/>
    </source>
</evidence>
<proteinExistence type="predicted"/>
<dbReference type="InterPro" id="IPR000742">
    <property type="entry name" value="EGF"/>
</dbReference>
<feature type="disulfide bond" evidence="13">
    <location>
        <begin position="784"/>
        <end position="799"/>
    </location>
</feature>
<evidence type="ECO:0000256" key="4">
    <source>
        <dbReference type="ARBA" id="ARBA00022692"/>
    </source>
</evidence>
<dbReference type="PRINTS" id="PR00261">
    <property type="entry name" value="LDLRECEPTOR"/>
</dbReference>
<dbReference type="Gene3D" id="2.120.10.30">
    <property type="entry name" value="TolB, C-terminal domain"/>
    <property type="match status" value="2"/>
</dbReference>
<accession>A0AA88I8R7</accession>
<feature type="disulfide bond" evidence="13">
    <location>
        <begin position="706"/>
        <end position="721"/>
    </location>
</feature>
<dbReference type="PANTHER" id="PTHR22722">
    <property type="entry name" value="LOW-DENSITY LIPOPROTEIN RECEPTOR-RELATED PROTEIN 2-RELATED"/>
    <property type="match status" value="1"/>
</dbReference>
<comment type="caution">
    <text evidence="19">The sequence shown here is derived from an EMBL/GenBank/DDBJ whole genome shotgun (WGS) entry which is preliminary data.</text>
</comment>
<feature type="disulfide bond" evidence="12">
    <location>
        <begin position="1403"/>
        <end position="1412"/>
    </location>
</feature>
<dbReference type="PROSITE" id="PS51120">
    <property type="entry name" value="LDLRB"/>
    <property type="match status" value="5"/>
</dbReference>
<feature type="region of interest" description="Disordered" evidence="15">
    <location>
        <begin position="1970"/>
        <end position="2004"/>
    </location>
</feature>
<feature type="region of interest" description="Disordered" evidence="15">
    <location>
        <begin position="2249"/>
        <end position="2272"/>
    </location>
</feature>
<feature type="repeat" description="LDL-receptor class B" evidence="14">
    <location>
        <begin position="1077"/>
        <end position="1119"/>
    </location>
</feature>
<feature type="disulfide bond" evidence="13">
    <location>
        <begin position="540"/>
        <end position="555"/>
    </location>
</feature>
<reference evidence="19" key="1">
    <citation type="submission" date="2023-07" db="EMBL/GenBank/DDBJ databases">
        <title>Chromosome-level genome assembly of Artemia franciscana.</title>
        <authorList>
            <person name="Jo E."/>
        </authorList>
    </citation>
    <scope>NUCLEOTIDE SEQUENCE</scope>
    <source>
        <tissue evidence="19">Whole body</tissue>
    </source>
</reference>
<dbReference type="Gene3D" id="2.10.25.10">
    <property type="entry name" value="Laminin"/>
    <property type="match status" value="11"/>
</dbReference>
<feature type="domain" description="EGF-like" evidence="18">
    <location>
        <begin position="1638"/>
        <end position="1677"/>
    </location>
</feature>
<feature type="domain" description="EGF-like" evidence="18">
    <location>
        <begin position="1376"/>
        <end position="1413"/>
    </location>
</feature>
<feature type="compositionally biased region" description="Polar residues" evidence="15">
    <location>
        <begin position="1990"/>
        <end position="2001"/>
    </location>
</feature>
<feature type="disulfide bond" evidence="13">
    <location>
        <begin position="886"/>
        <end position="898"/>
    </location>
</feature>
<gene>
    <name evidence="19" type="ORF">QYM36_006187</name>
</gene>
<feature type="disulfide bond" evidence="12">
    <location>
        <begin position="1336"/>
        <end position="1346"/>
    </location>
</feature>
<feature type="repeat" description="LDL-receptor class B" evidence="14">
    <location>
        <begin position="298"/>
        <end position="341"/>
    </location>
</feature>
<keyword evidence="11" id="KW-0325">Glycoprotein</keyword>
<evidence type="ECO:0000256" key="12">
    <source>
        <dbReference type="PROSITE-ProRule" id="PRU00076"/>
    </source>
</evidence>
<dbReference type="SMART" id="SM00179">
    <property type="entry name" value="EGF_CA"/>
    <property type="match status" value="6"/>
</dbReference>
<feature type="disulfide bond" evidence="13">
    <location>
        <begin position="733"/>
        <end position="751"/>
    </location>
</feature>
<dbReference type="FunFam" id="2.10.25.10:FF:000038">
    <property type="entry name" value="Fibrillin 2"/>
    <property type="match status" value="1"/>
</dbReference>
<feature type="disulfide bond" evidence="13">
    <location>
        <begin position="528"/>
        <end position="546"/>
    </location>
</feature>
<feature type="repeat" description="LDL-receptor class B" evidence="14">
    <location>
        <begin position="255"/>
        <end position="297"/>
    </location>
</feature>
<feature type="disulfide bond" evidence="12">
    <location>
        <begin position="1504"/>
        <end position="1514"/>
    </location>
</feature>
<evidence type="ECO:0000256" key="10">
    <source>
        <dbReference type="ARBA" id="ARBA00023170"/>
    </source>
</evidence>
<feature type="disulfide bond" evidence="13">
    <location>
        <begin position="726"/>
        <end position="738"/>
    </location>
</feature>
<dbReference type="SMART" id="SM00135">
    <property type="entry name" value="LY"/>
    <property type="match status" value="8"/>
</dbReference>
<evidence type="ECO:0000256" key="16">
    <source>
        <dbReference type="SAM" id="Phobius"/>
    </source>
</evidence>
<dbReference type="Pfam" id="PF00008">
    <property type="entry name" value="EGF"/>
    <property type="match status" value="1"/>
</dbReference>
<organism evidence="19 20">
    <name type="scientific">Artemia franciscana</name>
    <name type="common">Brine shrimp</name>
    <name type="synonym">Artemia sanfranciscana</name>
    <dbReference type="NCBI Taxonomy" id="6661"/>
    <lineage>
        <taxon>Eukaryota</taxon>
        <taxon>Metazoa</taxon>
        <taxon>Ecdysozoa</taxon>
        <taxon>Arthropoda</taxon>
        <taxon>Crustacea</taxon>
        <taxon>Branchiopoda</taxon>
        <taxon>Anostraca</taxon>
        <taxon>Artemiidae</taxon>
        <taxon>Artemia</taxon>
    </lineage>
</organism>
<evidence type="ECO:0000256" key="8">
    <source>
        <dbReference type="ARBA" id="ARBA00023136"/>
    </source>
</evidence>
<dbReference type="FunFam" id="4.10.400.10:FF:000013">
    <property type="entry name" value="Prolow-density lipoprotein receptor-related protein 1"/>
    <property type="match status" value="1"/>
</dbReference>
<keyword evidence="20" id="KW-1185">Reference proteome</keyword>
<keyword evidence="6" id="KW-0677">Repeat</keyword>
<feature type="disulfide bond" evidence="13">
    <location>
        <begin position="687"/>
        <end position="699"/>
    </location>
</feature>
<dbReference type="SUPFAM" id="SSF57424">
    <property type="entry name" value="LDL receptor-like module"/>
    <property type="match status" value="12"/>
</dbReference>
<keyword evidence="5 17" id="KW-0732">Signal</keyword>
<evidence type="ECO:0000259" key="18">
    <source>
        <dbReference type="PROSITE" id="PS50026"/>
    </source>
</evidence>
<sequence length="2378" mass="263651">MKQLMWIFTLLSVVLAVAAIESEFQDIFSNHVSQNVTLPTSIDQFNCKNGVIVNETLLCDGNNDCGDFSDEEQCGIDECRSTNPCAHICVDQKVGFKCQCWPGYKPHPEDARLCVDVDECIETRPCSQKCTNKPGSFTCSCSDGYFLVNGTSCFVNSTEKPAIIFSNRYYIREIDLDGHSGSVLAQNLTNAVALDYLYKNKCVYWSDVTALGSSIKRMCGVYNKTESGNNSSMIQTVLASTLQNPDGIAVDWIGQNLYWCDKGTDTIEVAKLDGRFRKILIHSGLQEPRAIALDPYHGYLYWSDWGSSPHIGKAGMDGSEQRVIIDTALGWPNAIAISYETNELFWADAREDYIAVADLEGKNRRIVVKRGEGAGVGVHHVFALSVFEDYIYFTDWETKSVEKCNKYTCEDRQTLATTIHRPMDLQIYHEFRQKPALNNSCEDNGNCSTLCLLKPGGGRQCACPEFYVLAKDGVNCISNCSSSQFVCNSTYKCIPYWWRCDSQDDCGDRSDEPPECRPFKCTPGQYQCENGNCIHPSLLCNGESECGDDSDEKECDKYSCLPIQFKCPGNETVRDRCIPAVRRCDGHVDCPGGEDESDCQPSKCPANQFQCADGKCVPSVWICDGDADCADGSDEPSNCTTRVCPENTFRCNSGRCIPMPWKCDGDEDCADGEDEMPSCGDPSQHVCDPTYFRCNNTRCIPGRWRCDYDNDCGDGSDERGCAPRPCSESEFRCGDGRCIRGSWRCNGEYNCEDRSDEANCNNTCTENEFQCHSPQFCIFAEWRCDGDLDCSDGSDEHNCNTTCSPDEFQCKNGECTSLLFRCDGDNDCQDGSDEAKSLCSTLSCPLGKFRCSNFLCIPEAEVCDSFNDCGDNSDEDPSVCQAHGVCKANEFRCRSGHCISITMACDGQQDCDDNSDESDCRPDFGACQFGACSQLCVEKKGSNHTCHCASGYSHSDSKIKSCVANGEPPSVIVANENRLRRIDPYQQLNTTSDILVQIEKPIHIESIDFFYNSSHITFFYISAHSKGIVRYDLDRTESVDKFDDKLKALRVKRNSNTEFLVNHLEDPKALSVDWIGKYVYYIDAGMDEIGVVDFDGNLKRTIVNVGLDQPHDIVVDPQSGLMFWTDVGARARIEVASMDGNGRKTLVDTSLLWPTGLAVDYPGRRLYWADPKTGSIESVRTDGTERVLIKRFRLQEDKPYKLDVFEDYIYLVTYHSHTILQMNKFGHVNATTLVVGMNKVSDIVLVQENKQSAQVPNYCQNNACGVGYMCLLSANNFTCLCPEGYREKLGKCLKENEEQICSLECNVGSCFFDSDGNPKCSCPPLYDGEYCNHYRCSGYCRNKGLCYGDSNNNEDGSVALKCNCPADWTGQRCEIRIEACTEDMCQNGGTCQTLSPGIARCNCPPNFTGDNCEQCTSHQCLNGGVCRPIQPTKGKVSKDGASYNSAVDIAVECKCPPGYKGEICEQSECDMYCEQGNCTMSLIGVPQCDCPPGFSGRKCETDMCFDFCQNGGTCQRAPNKLTCSCQARFTGSRCETDVCTIEDYNSELCYKKTTEPTVSQPDCSSNNCKNNGTCLFINEKPICRCREEWGGPLCEKFFGATNPCKGYCYHEGVCQVSDDRDTPDCECPRGWTGDRCQFSTFCTEDYCSNNGKCIPNSAPDIEPSCQCPDGYYGQHCEFRTQGADEFLIEENEESQSSSRQVITAIIVAVLGLIILLAAGGATIAVMKRRRSDMLFDSRFGIKRKWRRLWSRDSVQRCAEASRNFAQNFQNSPKLSSFPSNRKSDASFVSKIDRKSISSSRNLSIRTMNSERDNALSEIVENDQMAFKTKLSKDRKISRGGPVSELFNGVSNASTHMPIKSSKEVVLSNEIEKRIDPYQEPQDLRAQLMKEIRLRESKRLNLGSVDSNEIERLKLQDDSCLPEFKNEQKRSNTKINPESLKTVTIPDLEGKTTQQQQIHVQQTYIIRKSRGIQEGTQNGIKKAAPKPPRVKNSNGLSKSVPTNEKLVENEKASTTHLKNDSEVVANSGDTESKINSGAKYYPVVRPTKATNAEEGKSVRKIEKPARKLSKSGNITSSVNAENHLPNPEADIAKEIKNIHDMTLSSNIMKNLERKVARVSASLDKPIQNLERRLSNKSAEKPIFVTNISAKIPKNSEADFEEDGVSTGSNSYYESITSLTNQESPVVAQRRTPLSDPSKIGFVLPSKSPTPFNSYEQNMSTKSDICGVKGSNKTDNSVAVVADSNVNLKSDSVLKKKPPNTLPKPVMLNQGSNMQPLTVTPLSSTRTNFRIGSLSSPRLVGAPKPFRPSVQDSVTSGVVDLSFDITPTLVLAPEDGSAPARLQLPMKSPSGKLQYINVPLVKSESNMNLSGSKDNLFSDA</sequence>
<feature type="disulfide bond" evidence="13">
    <location>
        <begin position="521"/>
        <end position="533"/>
    </location>
</feature>
<feature type="disulfide bond" evidence="13">
    <location>
        <begin position="604"/>
        <end position="616"/>
    </location>
</feature>
<evidence type="ECO:0000313" key="19">
    <source>
        <dbReference type="EMBL" id="KAK2717317.1"/>
    </source>
</evidence>
<dbReference type="PROSITE" id="PS00022">
    <property type="entry name" value="EGF_1"/>
    <property type="match status" value="6"/>
</dbReference>
<feature type="transmembrane region" description="Helical" evidence="16">
    <location>
        <begin position="1701"/>
        <end position="1725"/>
    </location>
</feature>
<dbReference type="SUPFAM" id="SSF57184">
    <property type="entry name" value="Growth factor receptor domain"/>
    <property type="match status" value="1"/>
</dbReference>
<dbReference type="Pfam" id="PF00058">
    <property type="entry name" value="Ldl_recept_b"/>
    <property type="match status" value="4"/>
</dbReference>
<feature type="domain" description="EGF-like" evidence="18">
    <location>
        <begin position="1559"/>
        <end position="1595"/>
    </location>
</feature>
<feature type="repeat" description="LDL-receptor class B" evidence="14">
    <location>
        <begin position="1164"/>
        <end position="1206"/>
    </location>
</feature>
<feature type="disulfide bond" evidence="13">
    <location>
        <begin position="803"/>
        <end position="815"/>
    </location>
</feature>
<feature type="disulfide bond" evidence="13">
    <location>
        <begin position="893"/>
        <end position="911"/>
    </location>
</feature>
<dbReference type="InterPro" id="IPR009030">
    <property type="entry name" value="Growth_fac_rcpt_cys_sf"/>
</dbReference>
<dbReference type="SMART" id="SM00192">
    <property type="entry name" value="LDLa"/>
    <property type="match status" value="12"/>
</dbReference>
<feature type="domain" description="EGF-like" evidence="18">
    <location>
        <begin position="116"/>
        <end position="151"/>
    </location>
</feature>
<feature type="compositionally biased region" description="Basic and acidic residues" evidence="15">
    <location>
        <begin position="2050"/>
        <end position="2064"/>
    </location>
</feature>
<evidence type="ECO:0000256" key="15">
    <source>
        <dbReference type="SAM" id="MobiDB-lite"/>
    </source>
</evidence>
<keyword evidence="10" id="KW-0675">Receptor</keyword>
<dbReference type="InterPro" id="IPR006150">
    <property type="entry name" value="Cys_repeat_1"/>
</dbReference>
<feature type="disulfide bond" evidence="13">
    <location>
        <begin position="694"/>
        <end position="712"/>
    </location>
</feature>
<feature type="disulfide bond" evidence="12">
    <location>
        <begin position="1604"/>
        <end position="1614"/>
    </location>
</feature>
<feature type="domain" description="EGF-like" evidence="18">
    <location>
        <begin position="1600"/>
        <end position="1637"/>
    </location>
</feature>
<dbReference type="FunFam" id="4.10.400.10:FF:000007">
    <property type="entry name" value="Low density lipoprotein receptor-related protein 1"/>
    <property type="match status" value="1"/>
</dbReference>
<feature type="disulfide bond" evidence="13">
    <location>
        <begin position="851"/>
        <end position="869"/>
    </location>
</feature>
<comment type="caution">
    <text evidence="12">Lacks conserved residue(s) required for the propagation of feature annotation.</text>
</comment>
<evidence type="ECO:0000256" key="14">
    <source>
        <dbReference type="PROSITE-ProRule" id="PRU00461"/>
    </source>
</evidence>
<feature type="disulfide bond" evidence="13">
    <location>
        <begin position="47"/>
        <end position="65"/>
    </location>
</feature>
<dbReference type="PROSITE" id="PS01186">
    <property type="entry name" value="EGF_2"/>
    <property type="match status" value="2"/>
</dbReference>
<dbReference type="InterPro" id="IPR002172">
    <property type="entry name" value="LDrepeatLR_classA_rpt"/>
</dbReference>
<evidence type="ECO:0000256" key="17">
    <source>
        <dbReference type="SAM" id="SignalP"/>
    </source>
</evidence>
<comment type="subcellular location">
    <subcellularLocation>
        <location evidence="1">Membrane</location>
        <topology evidence="1">Single-pass membrane protein</topology>
    </subcellularLocation>
</comment>
<feature type="disulfide bond" evidence="13">
    <location>
        <begin position="644"/>
        <end position="656"/>
    </location>
</feature>
<evidence type="ECO:0000256" key="2">
    <source>
        <dbReference type="ARBA" id="ARBA00022536"/>
    </source>
</evidence>
<feature type="disulfide bond" evidence="13">
    <location>
        <begin position="584"/>
        <end position="599"/>
    </location>
</feature>
<dbReference type="FunFam" id="4.10.400.10:FF:000011">
    <property type="entry name" value="Low-density lipoprotein receptor-related protein 1"/>
    <property type="match status" value="1"/>
</dbReference>
<feature type="disulfide bond" evidence="12">
    <location>
        <begin position="1608"/>
        <end position="1625"/>
    </location>
</feature>
<feature type="disulfide bond" evidence="13">
    <location>
        <begin position="844"/>
        <end position="856"/>
    </location>
</feature>
<feature type="disulfide bond" evidence="12">
    <location>
        <begin position="1525"/>
        <end position="1534"/>
    </location>
</feature>
<feature type="compositionally biased region" description="Polar residues" evidence="15">
    <location>
        <begin position="2069"/>
        <end position="2079"/>
    </location>
</feature>
<keyword evidence="2 12" id="KW-0245">EGF-like domain</keyword>
<dbReference type="SUPFAM" id="SSF57196">
    <property type="entry name" value="EGF/Laminin"/>
    <property type="match status" value="5"/>
</dbReference>
<feature type="disulfide bond" evidence="13">
    <location>
        <begin position="611"/>
        <end position="629"/>
    </location>
</feature>
<dbReference type="FunFam" id="2.120.10.30:FF:000035">
    <property type="entry name" value="Low-density lipoprotein receptor-related protein 2"/>
    <property type="match status" value="1"/>
</dbReference>
<feature type="region of interest" description="Disordered" evidence="15">
    <location>
        <begin position="2050"/>
        <end position="2084"/>
    </location>
</feature>
<dbReference type="InterPro" id="IPR018097">
    <property type="entry name" value="EGF_Ca-bd_CS"/>
</dbReference>
<dbReference type="GO" id="GO:0005041">
    <property type="term" value="F:low-density lipoprotein particle receptor activity"/>
    <property type="evidence" value="ECO:0007669"/>
    <property type="project" value="TreeGrafter"/>
</dbReference>
<dbReference type="CDD" id="cd00112">
    <property type="entry name" value="LDLa"/>
    <property type="match status" value="12"/>
</dbReference>
<dbReference type="PROSITE" id="PS00010">
    <property type="entry name" value="ASX_HYDROXYL"/>
    <property type="match status" value="2"/>
</dbReference>
<dbReference type="Proteomes" id="UP001187531">
    <property type="component" value="Unassembled WGS sequence"/>
</dbReference>
<dbReference type="InterPro" id="IPR001881">
    <property type="entry name" value="EGF-like_Ca-bd_dom"/>
</dbReference>
<evidence type="ECO:0000256" key="1">
    <source>
        <dbReference type="ARBA" id="ARBA00004167"/>
    </source>
</evidence>
<dbReference type="InterPro" id="IPR000033">
    <property type="entry name" value="LDLR_classB_rpt"/>
</dbReference>
<keyword evidence="4 16" id="KW-0812">Transmembrane</keyword>
<dbReference type="FunFam" id="2.120.10.30:FF:000241">
    <property type="entry name" value="Low-density lipoprotein receptor-related protein 6"/>
    <property type="match status" value="1"/>
</dbReference>
<dbReference type="EMBL" id="JAVRJZ010000010">
    <property type="protein sequence ID" value="KAK2717317.1"/>
    <property type="molecule type" value="Genomic_DNA"/>
</dbReference>
<feature type="disulfide bond" evidence="12">
    <location>
        <begin position="1585"/>
        <end position="1594"/>
    </location>
</feature>
<evidence type="ECO:0000256" key="9">
    <source>
        <dbReference type="ARBA" id="ARBA00023157"/>
    </source>
</evidence>
<feature type="signal peptide" evidence="17">
    <location>
        <begin position="1"/>
        <end position="19"/>
    </location>
</feature>
<dbReference type="Gene3D" id="4.10.400.10">
    <property type="entry name" value="Low-density Lipoprotein Receptor"/>
    <property type="match status" value="12"/>
</dbReference>
<feature type="disulfide bond" evidence="12">
    <location>
        <begin position="1627"/>
        <end position="1636"/>
    </location>
</feature>
<feature type="domain" description="EGF-like" evidence="18">
    <location>
        <begin position="1332"/>
        <end position="1374"/>
    </location>
</feature>
<evidence type="ECO:0000313" key="20">
    <source>
        <dbReference type="Proteomes" id="UP001187531"/>
    </source>
</evidence>
<dbReference type="SMART" id="SM00289">
    <property type="entry name" value="WR1"/>
    <property type="match status" value="5"/>
</dbReference>
<feature type="disulfide bond" evidence="12">
    <location>
        <begin position="120"/>
        <end position="130"/>
    </location>
</feature>
<dbReference type="PROSITE" id="PS01187">
    <property type="entry name" value="EGF_CA"/>
    <property type="match status" value="1"/>
</dbReference>
<dbReference type="PROSITE" id="PS01209">
    <property type="entry name" value="LDLRA_1"/>
    <property type="match status" value="4"/>
</dbReference>
<feature type="domain" description="EGF-like" evidence="18">
    <location>
        <begin position="75"/>
        <end position="109"/>
    </location>
</feature>
<dbReference type="CDD" id="cd00054">
    <property type="entry name" value="EGF_CA"/>
    <property type="match status" value="3"/>
</dbReference>
<feature type="disulfide bond" evidence="13">
    <location>
        <begin position="810"/>
        <end position="828"/>
    </location>
</feature>
<dbReference type="InterPro" id="IPR023415">
    <property type="entry name" value="LDLR_class-A_CS"/>
</dbReference>
<name>A0AA88I8R7_ARTSF</name>
<dbReference type="Pfam" id="PF00057">
    <property type="entry name" value="Ldl_recept_a"/>
    <property type="match status" value="12"/>
</dbReference>
<feature type="repeat" description="LDL-receptor class B" evidence="14">
    <location>
        <begin position="1120"/>
        <end position="1163"/>
    </location>
</feature>